<evidence type="ECO:0000313" key="2">
    <source>
        <dbReference type="EMBL" id="SNS45942.1"/>
    </source>
</evidence>
<reference evidence="2 3" key="1">
    <citation type="submission" date="2017-06" db="EMBL/GenBank/DDBJ databases">
        <authorList>
            <person name="Kim H.J."/>
            <person name="Triplett B.A."/>
        </authorList>
    </citation>
    <scope>NUCLEOTIDE SEQUENCE [LARGE SCALE GENOMIC DNA]</scope>
    <source>
        <strain evidence="2 3">DSM 29339</strain>
    </source>
</reference>
<dbReference type="EMBL" id="FZOY01000002">
    <property type="protein sequence ID" value="SNS45942.1"/>
    <property type="molecule type" value="Genomic_DNA"/>
</dbReference>
<proteinExistence type="predicted"/>
<evidence type="ECO:0000313" key="3">
    <source>
        <dbReference type="Proteomes" id="UP000198426"/>
    </source>
</evidence>
<gene>
    <name evidence="2" type="ORF">SAMN05421757_102238</name>
</gene>
<keyword evidence="3" id="KW-1185">Reference proteome</keyword>
<dbReference type="RefSeq" id="WP_089232000.1">
    <property type="nucleotide sequence ID" value="NZ_FZOY01000002.1"/>
</dbReference>
<dbReference type="InterPro" id="IPR045632">
    <property type="entry name" value="DUF6314"/>
</dbReference>
<name>A0A239EPU1_9RHOB</name>
<evidence type="ECO:0000259" key="1">
    <source>
        <dbReference type="Pfam" id="PF19834"/>
    </source>
</evidence>
<dbReference type="Pfam" id="PF19834">
    <property type="entry name" value="DUF6314"/>
    <property type="match status" value="1"/>
</dbReference>
<dbReference type="OrthoDB" id="7351979at2"/>
<sequence>MDEVKAPQLEDFAGLWRLERRIDDHRAGVVMRLEGEARFTPRDAGLDYSETGTLIAPGAPPLQATRRYRWMAQGADIEVFFEDGRPFHTFRPGGAPSASHWCDPDSYRVAYEFSAWPAWSSRWSVDGPRKNYTMQSWYHPT</sequence>
<protein>
    <recommendedName>
        <fullName evidence="1">DUF6314 domain-containing protein</fullName>
    </recommendedName>
</protein>
<dbReference type="Proteomes" id="UP000198426">
    <property type="component" value="Unassembled WGS sequence"/>
</dbReference>
<feature type="domain" description="DUF6314" evidence="1">
    <location>
        <begin position="12"/>
        <end position="139"/>
    </location>
</feature>
<accession>A0A239EPU1</accession>
<organism evidence="2 3">
    <name type="scientific">Tropicimonas sediminicola</name>
    <dbReference type="NCBI Taxonomy" id="1031541"/>
    <lineage>
        <taxon>Bacteria</taxon>
        <taxon>Pseudomonadati</taxon>
        <taxon>Pseudomonadota</taxon>
        <taxon>Alphaproteobacteria</taxon>
        <taxon>Rhodobacterales</taxon>
        <taxon>Roseobacteraceae</taxon>
        <taxon>Tropicimonas</taxon>
    </lineage>
</organism>
<dbReference type="AlphaFoldDB" id="A0A239EPU1"/>